<reference evidence="2 3" key="1">
    <citation type="submission" date="2017-06" db="EMBL/GenBank/DDBJ databases">
        <authorList>
            <person name="Kim H.J."/>
            <person name="Triplett B.A."/>
        </authorList>
    </citation>
    <scope>NUCLEOTIDE SEQUENCE [LARGE SCALE GENOMIC DNA]</scope>
    <source>
        <strain evidence="2 3">CGMCC 4.2132</strain>
    </source>
</reference>
<feature type="domain" description="HTH cro/C1-type" evidence="1">
    <location>
        <begin position="13"/>
        <end position="67"/>
    </location>
</feature>
<dbReference type="Proteomes" id="UP000198282">
    <property type="component" value="Unassembled WGS sequence"/>
</dbReference>
<dbReference type="RefSeq" id="WP_089208090.1">
    <property type="nucleotide sequence ID" value="NZ_FZOD01000013.1"/>
</dbReference>
<dbReference type="InterPro" id="IPR001387">
    <property type="entry name" value="Cro/C1-type_HTH"/>
</dbReference>
<sequence length="391" mass="42424">MSLPEFVPTGRRIAAVRTGRRLSQVQLAAAANLSASLIRKIEQGSRRATPAILIAVGDALDVDPSRLTGALPPTDSRVHAAIPGIRQVIGSFDLPEDGPIRTLRELDTAVRAAVTWRLESQYTKLAKALPSLLPELIRVFHAHTGRERERAATLLALAYRAADGVAFKYQYLDLSSRIIELMRWSAAMSGDELVSAAAAYVRTEVFFADHNLGPALRALEVAAAQVNPGASTAAAAAYGSLHMRAAVVAGRSGKATTAWDHLGEAKESARHVPEGVYHGTAFGSSSVRIHEVSVAVELGDGERAERAAGGWTPPQALPAERRSHYYIDLAQAQLWTGRRDDAFASLQRARKIAPQHTREHPRVREMLITLLRLQRTPPDAFLSFAAWVRAI</sequence>
<dbReference type="OrthoDB" id="3504495at2"/>
<dbReference type="EMBL" id="FZOD01000013">
    <property type="protein sequence ID" value="SNS67329.1"/>
    <property type="molecule type" value="Genomic_DNA"/>
</dbReference>
<dbReference type="Gene3D" id="1.10.260.40">
    <property type="entry name" value="lambda repressor-like DNA-binding domains"/>
    <property type="match status" value="1"/>
</dbReference>
<evidence type="ECO:0000259" key="1">
    <source>
        <dbReference type="PROSITE" id="PS50943"/>
    </source>
</evidence>
<protein>
    <submittedName>
        <fullName evidence="2">Transcriptional regulator, contains XRE-family HTH domain</fullName>
    </submittedName>
</protein>
<accession>A0A239GDW5</accession>
<gene>
    <name evidence="2" type="ORF">SAMN05216276_1013155</name>
</gene>
<dbReference type="PROSITE" id="PS50943">
    <property type="entry name" value="HTH_CROC1"/>
    <property type="match status" value="1"/>
</dbReference>
<dbReference type="AlphaFoldDB" id="A0A239GDW5"/>
<dbReference type="InterPro" id="IPR010982">
    <property type="entry name" value="Lambda_DNA-bd_dom_sf"/>
</dbReference>
<dbReference type="Pfam" id="PF13560">
    <property type="entry name" value="HTH_31"/>
    <property type="match status" value="1"/>
</dbReference>
<proteinExistence type="predicted"/>
<evidence type="ECO:0000313" key="3">
    <source>
        <dbReference type="Proteomes" id="UP000198282"/>
    </source>
</evidence>
<evidence type="ECO:0000313" key="2">
    <source>
        <dbReference type="EMBL" id="SNS67329.1"/>
    </source>
</evidence>
<dbReference type="GO" id="GO:0003677">
    <property type="term" value="F:DNA binding"/>
    <property type="evidence" value="ECO:0007669"/>
    <property type="project" value="InterPro"/>
</dbReference>
<dbReference type="SMART" id="SM00530">
    <property type="entry name" value="HTH_XRE"/>
    <property type="match status" value="1"/>
</dbReference>
<organism evidence="2 3">
    <name type="scientific">Streptosporangium subroseum</name>
    <dbReference type="NCBI Taxonomy" id="106412"/>
    <lineage>
        <taxon>Bacteria</taxon>
        <taxon>Bacillati</taxon>
        <taxon>Actinomycetota</taxon>
        <taxon>Actinomycetes</taxon>
        <taxon>Streptosporangiales</taxon>
        <taxon>Streptosporangiaceae</taxon>
        <taxon>Streptosporangium</taxon>
    </lineage>
</organism>
<keyword evidence="3" id="KW-1185">Reference proteome</keyword>
<dbReference type="SUPFAM" id="SSF47413">
    <property type="entry name" value="lambda repressor-like DNA-binding domains"/>
    <property type="match status" value="1"/>
</dbReference>
<name>A0A239GDW5_9ACTN</name>
<dbReference type="CDD" id="cd00093">
    <property type="entry name" value="HTH_XRE"/>
    <property type="match status" value="1"/>
</dbReference>